<dbReference type="GO" id="GO:0033765">
    <property type="term" value="F:steroid dehydrogenase activity, acting on the CH-CH group of donors"/>
    <property type="evidence" value="ECO:0007669"/>
    <property type="project" value="UniProtKB-ARBA"/>
</dbReference>
<comment type="similarity">
    <text evidence="3">Belongs to the FAD-dependent oxidoreductase 2 family. NadB subfamily.</text>
</comment>
<evidence type="ECO:0000256" key="4">
    <source>
        <dbReference type="ARBA" id="ARBA00012173"/>
    </source>
</evidence>
<dbReference type="SUPFAM" id="SSF46977">
    <property type="entry name" value="Succinate dehydrogenase/fumarate reductase flavoprotein C-terminal domain"/>
    <property type="match status" value="1"/>
</dbReference>
<sequence length="524" mass="58127">MKRVIVVGSGIAALSFVRQLQDDIEVICITKDKLAENNSNFAQGGICFSKREEDEAISHSQDTYEAGAEMGDFNVIQEVITKSYPLIQALVDEGVPFDSNPVTHHLDYAMEGAHSAARILHAGGDQTGKYIAQHMVEHLSHPHLSIMESTEVIDLIYNHEHQVCGVLVLDSTDEQQIIEADSVVFATGGINNLFPTNSNIPHTIASGCVVALRHDIALESMEMIQFHPTLLGEPEHAYSLVSEAVRGDGGVLVNEQDIPFMDKIHPMKSLAPRDVTSRAIYHQQQEGHQVFLDISTISNFAERFPTIYKAVQAHYPEAIAKQRIPVTPGAHYTVGGIKSEIDGTTSLEGVYAIGEAACTNFHGANRLASNSLLEGLVMGALCAEKLNQTLQPVSHSHFNPVFKIPSISADRAAQLQQKSFDILGVERKGIKMQNYLKEIEQTLFETSETEYVDKAKWQRYCTVKLLQIVCTAALARQESRGVHYRLDYPHQDKQLQFELIEINSGGMEHVKSTTRQRENHSILH</sequence>
<comment type="cofactor">
    <cofactor evidence="1">
        <name>FAD</name>
        <dbReference type="ChEBI" id="CHEBI:57692"/>
    </cofactor>
</comment>
<feature type="domain" description="FAD-dependent oxidoreductase 2 FAD-binding" evidence="12">
    <location>
        <begin position="4"/>
        <end position="372"/>
    </location>
</feature>
<dbReference type="InterPro" id="IPR003953">
    <property type="entry name" value="FAD-dep_OxRdtase_2_FAD-bd"/>
</dbReference>
<dbReference type="Gene3D" id="1.20.58.100">
    <property type="entry name" value="Fumarate reductase/succinate dehydrogenase flavoprotein-like, C-terminal domain"/>
    <property type="match status" value="1"/>
</dbReference>
<gene>
    <name evidence="14" type="primary">nadB</name>
    <name evidence="14" type="ORF">SSLFYP27_01189</name>
</gene>
<comment type="pathway">
    <text evidence="2">Cofactor biosynthesis; NAD(+) biosynthesis; iminoaspartate from L-aspartate (oxidase route): step 1/1.</text>
</comment>
<dbReference type="EMBL" id="CACRUO010000029">
    <property type="protein sequence ID" value="VYU00671.1"/>
    <property type="molecule type" value="Genomic_DNA"/>
</dbReference>
<evidence type="ECO:0000256" key="9">
    <source>
        <dbReference type="ARBA" id="ARBA00023002"/>
    </source>
</evidence>
<dbReference type="Gene3D" id="3.50.50.60">
    <property type="entry name" value="FAD/NAD(P)-binding domain"/>
    <property type="match status" value="1"/>
</dbReference>
<keyword evidence="9 14" id="KW-0560">Oxidoreductase</keyword>
<dbReference type="InterPro" id="IPR015939">
    <property type="entry name" value="Fum_Rdtase/Succ_DH_flav-like_C"/>
</dbReference>
<evidence type="ECO:0000256" key="5">
    <source>
        <dbReference type="ARBA" id="ARBA00021901"/>
    </source>
</evidence>
<organism evidence="14">
    <name type="scientific">Staphylococcus simulans</name>
    <dbReference type="NCBI Taxonomy" id="1286"/>
    <lineage>
        <taxon>Bacteria</taxon>
        <taxon>Bacillati</taxon>
        <taxon>Bacillota</taxon>
        <taxon>Bacilli</taxon>
        <taxon>Bacillales</taxon>
        <taxon>Staphylococcaceae</taxon>
        <taxon>Staphylococcus</taxon>
    </lineage>
</organism>
<dbReference type="Pfam" id="PF02910">
    <property type="entry name" value="Succ_DH_flav_C"/>
    <property type="match status" value="1"/>
</dbReference>
<evidence type="ECO:0000256" key="10">
    <source>
        <dbReference type="ARBA" id="ARBA00030386"/>
    </source>
</evidence>
<feature type="domain" description="Fumarate reductase/succinate dehydrogenase flavoprotein-like C-terminal" evidence="13">
    <location>
        <begin position="422"/>
        <end position="493"/>
    </location>
</feature>
<dbReference type="InterPro" id="IPR027477">
    <property type="entry name" value="Succ_DH/fumarate_Rdtase_cat_sf"/>
</dbReference>
<comment type="catalytic activity">
    <reaction evidence="11">
        <text>L-aspartate + O2 = iminosuccinate + H2O2</text>
        <dbReference type="Rhea" id="RHEA:25876"/>
        <dbReference type="ChEBI" id="CHEBI:15379"/>
        <dbReference type="ChEBI" id="CHEBI:16240"/>
        <dbReference type="ChEBI" id="CHEBI:29991"/>
        <dbReference type="ChEBI" id="CHEBI:77875"/>
        <dbReference type="EC" id="1.4.3.16"/>
    </reaction>
    <physiologicalReaction direction="left-to-right" evidence="11">
        <dbReference type="Rhea" id="RHEA:25877"/>
    </physiologicalReaction>
</comment>
<evidence type="ECO:0000313" key="14">
    <source>
        <dbReference type="EMBL" id="VYU00671.1"/>
    </source>
</evidence>
<evidence type="ECO:0000256" key="3">
    <source>
        <dbReference type="ARBA" id="ARBA00008562"/>
    </source>
</evidence>
<evidence type="ECO:0000256" key="8">
    <source>
        <dbReference type="ARBA" id="ARBA00022827"/>
    </source>
</evidence>
<name>A0A6N3BFK2_STASI</name>
<evidence type="ECO:0000259" key="13">
    <source>
        <dbReference type="Pfam" id="PF02910"/>
    </source>
</evidence>
<proteinExistence type="inferred from homology"/>
<evidence type="ECO:0000259" key="12">
    <source>
        <dbReference type="Pfam" id="PF00890"/>
    </source>
</evidence>
<keyword evidence="6" id="KW-0285">Flavoprotein</keyword>
<dbReference type="RefSeq" id="WP_156666677.1">
    <property type="nucleotide sequence ID" value="NZ_CACRUO010000029.1"/>
</dbReference>
<protein>
    <recommendedName>
        <fullName evidence="5">L-aspartate oxidase</fullName>
        <ecNumber evidence="4">1.4.3.16</ecNumber>
    </recommendedName>
    <alternativeName>
        <fullName evidence="10">Quinolinate synthase B</fullName>
    </alternativeName>
</protein>
<dbReference type="Gene3D" id="3.90.700.10">
    <property type="entry name" value="Succinate dehydrogenase/fumarate reductase flavoprotein, catalytic domain"/>
    <property type="match status" value="1"/>
</dbReference>
<evidence type="ECO:0000256" key="1">
    <source>
        <dbReference type="ARBA" id="ARBA00001974"/>
    </source>
</evidence>
<evidence type="ECO:0000256" key="2">
    <source>
        <dbReference type="ARBA" id="ARBA00004950"/>
    </source>
</evidence>
<evidence type="ECO:0000256" key="7">
    <source>
        <dbReference type="ARBA" id="ARBA00022642"/>
    </source>
</evidence>
<evidence type="ECO:0000256" key="11">
    <source>
        <dbReference type="ARBA" id="ARBA00048305"/>
    </source>
</evidence>
<evidence type="ECO:0000256" key="6">
    <source>
        <dbReference type="ARBA" id="ARBA00022630"/>
    </source>
</evidence>
<dbReference type="EC" id="1.4.3.16" evidence="4"/>
<dbReference type="GO" id="GO:0034628">
    <property type="term" value="P:'de novo' NAD+ biosynthetic process from L-aspartate"/>
    <property type="evidence" value="ECO:0007669"/>
    <property type="project" value="TreeGrafter"/>
</dbReference>
<dbReference type="GO" id="GO:0008734">
    <property type="term" value="F:L-aspartate oxidase activity"/>
    <property type="evidence" value="ECO:0007669"/>
    <property type="project" value="UniProtKB-EC"/>
</dbReference>
<dbReference type="InterPro" id="IPR037099">
    <property type="entry name" value="Fum_R/Succ_DH_flav-like_C_sf"/>
</dbReference>
<accession>A0A6N3BFK2</accession>
<reference evidence="14" key="1">
    <citation type="submission" date="2019-11" db="EMBL/GenBank/DDBJ databases">
        <authorList>
            <person name="Feng L."/>
        </authorList>
    </citation>
    <scope>NUCLEOTIDE SEQUENCE</scope>
    <source>
        <strain evidence="14">SsimulansLFYP27</strain>
    </source>
</reference>
<dbReference type="PANTHER" id="PTHR42716">
    <property type="entry name" value="L-ASPARTATE OXIDASE"/>
    <property type="match status" value="1"/>
</dbReference>
<dbReference type="SUPFAM" id="SSF51905">
    <property type="entry name" value="FAD/NAD(P)-binding domain"/>
    <property type="match status" value="1"/>
</dbReference>
<dbReference type="InterPro" id="IPR005288">
    <property type="entry name" value="NadB"/>
</dbReference>
<dbReference type="SUPFAM" id="SSF56425">
    <property type="entry name" value="Succinate dehydrogenase/fumarate reductase flavoprotein, catalytic domain"/>
    <property type="match status" value="1"/>
</dbReference>
<dbReference type="UniPathway" id="UPA00253">
    <property type="reaction ID" value="UER00326"/>
</dbReference>
<keyword evidence="8" id="KW-0274">FAD</keyword>
<dbReference type="AlphaFoldDB" id="A0A6N3BFK2"/>
<dbReference type="InterPro" id="IPR036188">
    <property type="entry name" value="FAD/NAD-bd_sf"/>
</dbReference>
<keyword evidence="7" id="KW-0662">Pyridine nucleotide biosynthesis</keyword>
<dbReference type="Pfam" id="PF00890">
    <property type="entry name" value="FAD_binding_2"/>
    <property type="match status" value="1"/>
</dbReference>
<dbReference type="PANTHER" id="PTHR42716:SF2">
    <property type="entry name" value="L-ASPARTATE OXIDASE, CHLOROPLASTIC"/>
    <property type="match status" value="1"/>
</dbReference>